<keyword evidence="4 6" id="KW-0472">Membrane</keyword>
<evidence type="ECO:0008006" key="9">
    <source>
        <dbReference type="Google" id="ProtNLM"/>
    </source>
</evidence>
<comment type="caution">
    <text evidence="7">The sequence shown here is derived from an EMBL/GenBank/DDBJ whole genome shotgun (WGS) entry which is preliminary data.</text>
</comment>
<keyword evidence="2 6" id="KW-0812">Transmembrane</keyword>
<evidence type="ECO:0000313" key="7">
    <source>
        <dbReference type="EMBL" id="TPX59274.1"/>
    </source>
</evidence>
<proteinExistence type="predicted"/>
<accession>A0A507E620</accession>
<feature type="transmembrane region" description="Helical" evidence="6">
    <location>
        <begin position="211"/>
        <end position="228"/>
    </location>
</feature>
<evidence type="ECO:0000256" key="2">
    <source>
        <dbReference type="ARBA" id="ARBA00022692"/>
    </source>
</evidence>
<dbReference type="PANTHER" id="PTHR15371:SF0">
    <property type="entry name" value="SD19278P"/>
    <property type="match status" value="1"/>
</dbReference>
<evidence type="ECO:0000256" key="1">
    <source>
        <dbReference type="ARBA" id="ARBA00004141"/>
    </source>
</evidence>
<keyword evidence="3 6" id="KW-1133">Transmembrane helix</keyword>
<dbReference type="GO" id="GO:0030150">
    <property type="term" value="P:protein import into mitochondrial matrix"/>
    <property type="evidence" value="ECO:0007669"/>
    <property type="project" value="TreeGrafter"/>
</dbReference>
<dbReference type="GO" id="GO:0008320">
    <property type="term" value="F:protein transmembrane transporter activity"/>
    <property type="evidence" value="ECO:0007669"/>
    <property type="project" value="TreeGrafter"/>
</dbReference>
<dbReference type="PANTHER" id="PTHR15371">
    <property type="entry name" value="TIM23"/>
    <property type="match status" value="1"/>
</dbReference>
<organism evidence="7 8">
    <name type="scientific">Powellomyces hirtus</name>
    <dbReference type="NCBI Taxonomy" id="109895"/>
    <lineage>
        <taxon>Eukaryota</taxon>
        <taxon>Fungi</taxon>
        <taxon>Fungi incertae sedis</taxon>
        <taxon>Chytridiomycota</taxon>
        <taxon>Chytridiomycota incertae sedis</taxon>
        <taxon>Chytridiomycetes</taxon>
        <taxon>Spizellomycetales</taxon>
        <taxon>Powellomycetaceae</taxon>
        <taxon>Powellomyces</taxon>
    </lineage>
</organism>
<evidence type="ECO:0000256" key="4">
    <source>
        <dbReference type="ARBA" id="ARBA00023136"/>
    </source>
</evidence>
<comment type="subcellular location">
    <subcellularLocation>
        <location evidence="1">Membrane</location>
        <topology evidence="1">Multi-pass membrane protein</topology>
    </subcellularLocation>
</comment>
<evidence type="ECO:0000256" key="5">
    <source>
        <dbReference type="SAM" id="MobiDB-lite"/>
    </source>
</evidence>
<dbReference type="STRING" id="109895.A0A507E620"/>
<gene>
    <name evidence="7" type="ORF">PhCBS80983_g02610</name>
</gene>
<dbReference type="EMBL" id="QEAQ01000027">
    <property type="protein sequence ID" value="TPX59274.1"/>
    <property type="molecule type" value="Genomic_DNA"/>
</dbReference>
<dbReference type="GO" id="GO:0005744">
    <property type="term" value="C:TIM23 mitochondrial import inner membrane translocase complex"/>
    <property type="evidence" value="ECO:0007669"/>
    <property type="project" value="TreeGrafter"/>
</dbReference>
<dbReference type="AlphaFoldDB" id="A0A507E620"/>
<dbReference type="Proteomes" id="UP000318582">
    <property type="component" value="Unassembled WGS sequence"/>
</dbReference>
<sequence>MSSWFGFGGSRKDSAPAQQETPTPSSFANELPNDASTTTHSPNSPITVSDMFADLQGSNHLENVKQKLAPVPQDDVELLYLSDNPFGLQGNQPPTGTFGPLPMRTNYDKLLYGVGTAYLGGLSFGGAYGALRGLRTAQVPNLKVRMNNILNQTTRYGPWAANSMGILTMGWALLDNTFEMLRGGESDYFNHIGAAFTSGLLFKSTAGLRPAVLTGGILAGIVGAYGVWDNFKDNGLKMPSVGRPQSASA</sequence>
<dbReference type="Pfam" id="PF02466">
    <property type="entry name" value="Tim17"/>
    <property type="match status" value="1"/>
</dbReference>
<feature type="compositionally biased region" description="Polar residues" evidence="5">
    <location>
        <begin position="16"/>
        <end position="47"/>
    </location>
</feature>
<protein>
    <recommendedName>
        <fullName evidence="9">Mitochondrial import inner membrane translocase subunit TIM23</fullName>
    </recommendedName>
</protein>
<keyword evidence="8" id="KW-1185">Reference proteome</keyword>
<evidence type="ECO:0000256" key="6">
    <source>
        <dbReference type="SAM" id="Phobius"/>
    </source>
</evidence>
<evidence type="ECO:0000256" key="3">
    <source>
        <dbReference type="ARBA" id="ARBA00022989"/>
    </source>
</evidence>
<feature type="region of interest" description="Disordered" evidence="5">
    <location>
        <begin position="1"/>
        <end position="48"/>
    </location>
</feature>
<dbReference type="OrthoDB" id="159299at2759"/>
<feature type="transmembrane region" description="Helical" evidence="6">
    <location>
        <begin position="110"/>
        <end position="131"/>
    </location>
</feature>
<name>A0A507E620_9FUNG</name>
<dbReference type="InterPro" id="IPR045238">
    <property type="entry name" value="Tim23-like"/>
</dbReference>
<evidence type="ECO:0000313" key="8">
    <source>
        <dbReference type="Proteomes" id="UP000318582"/>
    </source>
</evidence>
<feature type="transmembrane region" description="Helical" evidence="6">
    <location>
        <begin position="156"/>
        <end position="174"/>
    </location>
</feature>
<reference evidence="7 8" key="1">
    <citation type="journal article" date="2019" name="Sci. Rep.">
        <title>Comparative genomics of chytrid fungi reveal insights into the obligate biotrophic and pathogenic lifestyle of Synchytrium endobioticum.</title>
        <authorList>
            <person name="van de Vossenberg B.T.L.H."/>
            <person name="Warris S."/>
            <person name="Nguyen H.D.T."/>
            <person name="van Gent-Pelzer M.P.E."/>
            <person name="Joly D.L."/>
            <person name="van de Geest H.C."/>
            <person name="Bonants P.J.M."/>
            <person name="Smith D.S."/>
            <person name="Levesque C.A."/>
            <person name="van der Lee T.A.J."/>
        </authorList>
    </citation>
    <scope>NUCLEOTIDE SEQUENCE [LARGE SCALE GENOMIC DNA]</scope>
    <source>
        <strain evidence="7 8">CBS 809.83</strain>
    </source>
</reference>